<dbReference type="GO" id="GO:0031573">
    <property type="term" value="P:mitotic intra-S DNA damage checkpoint signaling"/>
    <property type="evidence" value="ECO:0007669"/>
    <property type="project" value="TreeGrafter"/>
</dbReference>
<evidence type="ECO:0000256" key="2">
    <source>
        <dbReference type="SAM" id="MobiDB-lite"/>
    </source>
</evidence>
<proteinExistence type="inferred from homology"/>
<feature type="compositionally biased region" description="Polar residues" evidence="2">
    <location>
        <begin position="419"/>
        <end position="429"/>
    </location>
</feature>
<dbReference type="GO" id="GO:0006281">
    <property type="term" value="P:DNA repair"/>
    <property type="evidence" value="ECO:0007669"/>
    <property type="project" value="UniProtKB-UniRule"/>
</dbReference>
<dbReference type="Pfam" id="PF04139">
    <property type="entry name" value="Rad9"/>
    <property type="match status" value="1"/>
</dbReference>
<dbReference type="PANTHER" id="PTHR15237:SF0">
    <property type="entry name" value="CELL CYCLE CHECKPOINT CONTROL PROTEIN"/>
    <property type="match status" value="1"/>
</dbReference>
<keyword evidence="4" id="KW-1185">Reference proteome</keyword>
<dbReference type="PANTHER" id="PTHR15237">
    <property type="entry name" value="DNA REPAIR PROTEIN RAD9"/>
    <property type="match status" value="1"/>
</dbReference>
<evidence type="ECO:0000313" key="4">
    <source>
        <dbReference type="Proteomes" id="UP000308549"/>
    </source>
</evidence>
<dbReference type="Proteomes" id="UP000308549">
    <property type="component" value="Unassembled WGS sequence"/>
</dbReference>
<feature type="compositionally biased region" description="Polar residues" evidence="2">
    <location>
        <begin position="284"/>
        <end position="299"/>
    </location>
</feature>
<organism evidence="3 4">
    <name type="scientific">Salinomyces thailandicus</name>
    <dbReference type="NCBI Taxonomy" id="706561"/>
    <lineage>
        <taxon>Eukaryota</taxon>
        <taxon>Fungi</taxon>
        <taxon>Dikarya</taxon>
        <taxon>Ascomycota</taxon>
        <taxon>Pezizomycotina</taxon>
        <taxon>Dothideomycetes</taxon>
        <taxon>Dothideomycetidae</taxon>
        <taxon>Mycosphaerellales</taxon>
        <taxon>Teratosphaeriaceae</taxon>
        <taxon>Salinomyces</taxon>
    </lineage>
</organism>
<evidence type="ECO:0000256" key="1">
    <source>
        <dbReference type="PIRNR" id="PIRNR009303"/>
    </source>
</evidence>
<dbReference type="EMBL" id="NAJL01000006">
    <property type="protein sequence ID" value="TKA32019.1"/>
    <property type="molecule type" value="Genomic_DNA"/>
</dbReference>
<feature type="region of interest" description="Disordered" evidence="2">
    <location>
        <begin position="284"/>
        <end position="429"/>
    </location>
</feature>
<comment type="caution">
    <text evidence="3">The sequence shown here is derived from an EMBL/GenBank/DDBJ whole genome shotgun (WGS) entry which is preliminary data.</text>
</comment>
<dbReference type="GO" id="GO:0030896">
    <property type="term" value="C:checkpoint clamp complex"/>
    <property type="evidence" value="ECO:0007669"/>
    <property type="project" value="UniProtKB-UniRule"/>
</dbReference>
<protein>
    <recommendedName>
        <fullName evidence="1">DNA repair protein rad9</fullName>
    </recommendedName>
</protein>
<comment type="function">
    <text evidence="1">Acts in DNA repair and mutagenesis. Involved in promoting resistance to ionizing radiation and UV light, as well as regulating cell cycle progression after irradiation.</text>
</comment>
<dbReference type="OrthoDB" id="60092at2759"/>
<feature type="compositionally biased region" description="Low complexity" evidence="2">
    <location>
        <begin position="400"/>
        <end position="413"/>
    </location>
</feature>
<sequence length="429" mass="48221">MSDATSLALKFSLSPEATGRLYDALLTITALNLSRTAYASFALDAKSFFLDYNLNASSTAKGGDRFTCQILNKALQSVFKGRTNDGRGREPAIERCDVIIQEQPDMTECRLIVKMICKHGMTKTYRLTYESVEVMHALFDHTSAPQGWRISSRVLREYIEFFGPKTEQLDLVAEDGKVIFTSFTEEMKNGKEVLKQPLETVITLHTEDFEDFHMQDQTHIVISVKDFRAIVTHAYTLGGLLTASFSRSSRPLQFSYQNYGIHCEFTLMTTGDLRGALSSQAPKFISTRGSSRQPSTLSQPPSRPSASEMPPPPPARMNFNKPLSSQSQRPSLRAQVHQPSFENSDPDPHSLFVPERNPWDPPNFDGNDEDEEMLGWDAANERANDFQPTFRDSGPTAPPSQQRQQEMQSSQASGLEPSQWLSQQRPLFD</sequence>
<dbReference type="InterPro" id="IPR026584">
    <property type="entry name" value="Rad9"/>
</dbReference>
<comment type="similarity">
    <text evidence="1">Belongs to the rad9 family.</text>
</comment>
<feature type="compositionally biased region" description="Polar residues" evidence="2">
    <location>
        <begin position="321"/>
        <end position="330"/>
    </location>
</feature>
<name>A0A4V5N698_9PEZI</name>
<accession>A0A4V5N698</accession>
<keyword evidence="1" id="KW-0227">DNA damage</keyword>
<dbReference type="GO" id="GO:0000076">
    <property type="term" value="P:DNA replication checkpoint signaling"/>
    <property type="evidence" value="ECO:0007669"/>
    <property type="project" value="TreeGrafter"/>
</dbReference>
<reference evidence="3 4" key="1">
    <citation type="submission" date="2017-03" db="EMBL/GenBank/DDBJ databases">
        <title>Genomes of endolithic fungi from Antarctica.</title>
        <authorList>
            <person name="Coleine C."/>
            <person name="Masonjones S."/>
            <person name="Stajich J.E."/>
        </authorList>
    </citation>
    <scope>NUCLEOTIDE SEQUENCE [LARGE SCALE GENOMIC DNA]</scope>
    <source>
        <strain evidence="3 4">CCFEE 6315</strain>
    </source>
</reference>
<gene>
    <name evidence="3" type="ORF">B0A50_01265</name>
</gene>
<dbReference type="AlphaFoldDB" id="A0A4V5N698"/>
<dbReference type="GO" id="GO:0071479">
    <property type="term" value="P:cellular response to ionizing radiation"/>
    <property type="evidence" value="ECO:0007669"/>
    <property type="project" value="TreeGrafter"/>
</dbReference>
<dbReference type="PIRSF" id="PIRSF009303">
    <property type="entry name" value="Cell_cycle_RAD9"/>
    <property type="match status" value="1"/>
</dbReference>
<dbReference type="Gene3D" id="3.70.10.10">
    <property type="match status" value="1"/>
</dbReference>
<evidence type="ECO:0000313" key="3">
    <source>
        <dbReference type="EMBL" id="TKA32019.1"/>
    </source>
</evidence>
<dbReference type="InterPro" id="IPR007268">
    <property type="entry name" value="Rad9/Ddc1"/>
</dbReference>